<comment type="caution">
    <text evidence="4">The sequence shown here is derived from an EMBL/GenBank/DDBJ whole genome shotgun (WGS) entry which is preliminary data.</text>
</comment>
<organism evidence="4 5">
    <name type="scientific">Mobiluncus porci</name>
    <dbReference type="NCBI Taxonomy" id="2652278"/>
    <lineage>
        <taxon>Bacteria</taxon>
        <taxon>Bacillati</taxon>
        <taxon>Actinomycetota</taxon>
        <taxon>Actinomycetes</taxon>
        <taxon>Actinomycetales</taxon>
        <taxon>Actinomycetaceae</taxon>
        <taxon>Mobiluncus</taxon>
    </lineage>
</organism>
<dbReference type="Pfam" id="PF00890">
    <property type="entry name" value="FAD_binding_2"/>
    <property type="match status" value="1"/>
</dbReference>
<evidence type="ECO:0000259" key="3">
    <source>
        <dbReference type="Pfam" id="PF00890"/>
    </source>
</evidence>
<keyword evidence="1" id="KW-0285">Flavoprotein</keyword>
<dbReference type="InterPro" id="IPR036188">
    <property type="entry name" value="FAD/NAD-bd_sf"/>
</dbReference>
<dbReference type="RefSeq" id="WP_154544224.1">
    <property type="nucleotide sequence ID" value="NZ_VUMY01000006.1"/>
</dbReference>
<proteinExistence type="predicted"/>
<name>A0A7K0K376_9ACTO</name>
<feature type="domain" description="FAD-dependent oxidoreductase 2 FAD-binding" evidence="3">
    <location>
        <begin position="66"/>
        <end position="167"/>
    </location>
</feature>
<dbReference type="SUPFAM" id="SSF56425">
    <property type="entry name" value="Succinate dehydrogenase/fumarate reductase flavoprotein, catalytic domain"/>
    <property type="match status" value="1"/>
</dbReference>
<accession>A0A7K0K376</accession>
<evidence type="ECO:0000256" key="1">
    <source>
        <dbReference type="ARBA" id="ARBA00022630"/>
    </source>
</evidence>
<dbReference type="InterPro" id="IPR027477">
    <property type="entry name" value="Succ_DH/fumarate_Rdtase_cat_sf"/>
</dbReference>
<sequence>MEYMKNFLDFSQDKGHYCQIFDSRYVEQAKALGRRAETPEVLRNWMREEQIAKREGVYDYLIDTCKADTLEQLTPKLRISDVDAFVKTVKRYNELAAQGKDLDFGVPGDQMCPIEQGPFYGTQRHVRFTVGCSGIVIDGHLQPLNDQNQPIEGLYEIGNLAGSFYGAHDYPLSIFRKQSRKKLYPRLLRGGGIVPVKLRLGAPWRSGYGSFRV</sequence>
<evidence type="ECO:0000256" key="2">
    <source>
        <dbReference type="ARBA" id="ARBA00023002"/>
    </source>
</evidence>
<dbReference type="AlphaFoldDB" id="A0A7K0K376"/>
<dbReference type="EMBL" id="VUMY01000006">
    <property type="protein sequence ID" value="MST49510.1"/>
    <property type="molecule type" value="Genomic_DNA"/>
</dbReference>
<keyword evidence="2" id="KW-0560">Oxidoreductase</keyword>
<reference evidence="4 5" key="1">
    <citation type="submission" date="2019-08" db="EMBL/GenBank/DDBJ databases">
        <title>In-depth cultivation of the pig gut microbiome towards novel bacterial diversity and tailored functional studies.</title>
        <authorList>
            <person name="Wylensek D."/>
            <person name="Hitch T.C.A."/>
            <person name="Clavel T."/>
        </authorList>
    </citation>
    <scope>NUCLEOTIDE SEQUENCE [LARGE SCALE GENOMIC DNA]</scope>
    <source>
        <strain evidence="4 5">RF-GAM-744-WT-7</strain>
    </source>
</reference>
<evidence type="ECO:0000313" key="5">
    <source>
        <dbReference type="Proteomes" id="UP000442535"/>
    </source>
</evidence>
<dbReference type="InterPro" id="IPR003953">
    <property type="entry name" value="FAD-dep_OxRdtase_2_FAD-bd"/>
</dbReference>
<gene>
    <name evidence="4" type="ORF">FYJ63_04575</name>
</gene>
<protein>
    <submittedName>
        <fullName evidence="4">FAD-binding protein</fullName>
    </submittedName>
</protein>
<dbReference type="Gene3D" id="3.90.700.10">
    <property type="entry name" value="Succinate dehydrogenase/fumarate reductase flavoprotein, catalytic domain"/>
    <property type="match status" value="1"/>
</dbReference>
<keyword evidence="5" id="KW-1185">Reference proteome</keyword>
<dbReference type="Gene3D" id="3.50.50.60">
    <property type="entry name" value="FAD/NAD(P)-binding domain"/>
    <property type="match status" value="1"/>
</dbReference>
<evidence type="ECO:0000313" key="4">
    <source>
        <dbReference type="EMBL" id="MST49510.1"/>
    </source>
</evidence>
<dbReference type="Proteomes" id="UP000442535">
    <property type="component" value="Unassembled WGS sequence"/>
</dbReference>
<dbReference type="GO" id="GO:0033765">
    <property type="term" value="F:steroid dehydrogenase activity, acting on the CH-CH group of donors"/>
    <property type="evidence" value="ECO:0007669"/>
    <property type="project" value="UniProtKB-ARBA"/>
</dbReference>